<dbReference type="InterPro" id="IPR033753">
    <property type="entry name" value="GCV_H/Fam206"/>
</dbReference>
<dbReference type="CDD" id="cd06848">
    <property type="entry name" value="GCS_H"/>
    <property type="match status" value="1"/>
</dbReference>
<evidence type="ECO:0000313" key="4">
    <source>
        <dbReference type="EMBL" id="QIJ71950.1"/>
    </source>
</evidence>
<dbReference type="EMBL" id="CP048877">
    <property type="protein sequence ID" value="QIJ71950.1"/>
    <property type="molecule type" value="Genomic_DNA"/>
</dbReference>
<dbReference type="Gene3D" id="2.40.50.100">
    <property type="match status" value="1"/>
</dbReference>
<proteinExistence type="inferred from homology"/>
<evidence type="ECO:0000256" key="2">
    <source>
        <dbReference type="ARBA" id="ARBA00022823"/>
    </source>
</evidence>
<dbReference type="InterPro" id="IPR017453">
    <property type="entry name" value="GCV_H_sub"/>
</dbReference>
<dbReference type="PANTHER" id="PTHR11715">
    <property type="entry name" value="GLYCINE CLEAVAGE SYSTEM H PROTEIN"/>
    <property type="match status" value="1"/>
</dbReference>
<dbReference type="NCBIfam" id="NF002270">
    <property type="entry name" value="PRK01202.1"/>
    <property type="match status" value="1"/>
</dbReference>
<comment type="cofactor">
    <cofactor evidence="3">
        <name>(R)-lipoate</name>
        <dbReference type="ChEBI" id="CHEBI:83088"/>
    </cofactor>
    <text evidence="3">Binds 1 lipoyl cofactor covalently.</text>
</comment>
<dbReference type="PANTHER" id="PTHR11715:SF3">
    <property type="entry name" value="GLYCINE CLEAVAGE SYSTEM H PROTEIN-RELATED"/>
    <property type="match status" value="1"/>
</dbReference>
<dbReference type="Pfam" id="PF01597">
    <property type="entry name" value="GCV_H"/>
    <property type="match status" value="1"/>
</dbReference>
<sequence length="146" mass="16574">MQIPEGLLYSEGHLWLKREGKNKARIGLTSVGRRILGEIIDIELPEEGEEMTKDEAFGSLESTRKVVDLLAPVSGQVLEINEAIIDAPEIINEDPYDEGWLIKIKLSDPEELEDLMGADEYEDFVEGQELPEEEEDEALEIFEEEE</sequence>
<protein>
    <recommendedName>
        <fullName evidence="3">Glycine cleavage system H protein</fullName>
    </recommendedName>
</protein>
<evidence type="ECO:0000313" key="5">
    <source>
        <dbReference type="Proteomes" id="UP000502179"/>
    </source>
</evidence>
<dbReference type="InterPro" id="IPR000089">
    <property type="entry name" value="Biotin_lipoyl"/>
</dbReference>
<organism evidence="4 5">
    <name type="scientific">Thermosulfuriphilus ammonigenes</name>
    <dbReference type="NCBI Taxonomy" id="1936021"/>
    <lineage>
        <taxon>Bacteria</taxon>
        <taxon>Pseudomonadati</taxon>
        <taxon>Thermodesulfobacteriota</taxon>
        <taxon>Thermodesulfobacteria</taxon>
        <taxon>Thermodesulfobacteriales</taxon>
        <taxon>Thermodesulfobacteriaceae</taxon>
        <taxon>Thermosulfuriphilus</taxon>
    </lineage>
</organism>
<dbReference type="InterPro" id="IPR011053">
    <property type="entry name" value="Single_hybrid_motif"/>
</dbReference>
<dbReference type="GO" id="GO:0009249">
    <property type="term" value="P:protein lipoylation"/>
    <property type="evidence" value="ECO:0007669"/>
    <property type="project" value="TreeGrafter"/>
</dbReference>
<dbReference type="AlphaFoldDB" id="A0A6G7PWF8"/>
<comment type="caution">
    <text evidence="3">Lacks conserved residue(s) required for the propagation of feature annotation.</text>
</comment>
<accession>A0A6G7PWF8</accession>
<dbReference type="KEGG" id="tav:G4V39_06590"/>
<keyword evidence="5" id="KW-1185">Reference proteome</keyword>
<dbReference type="Proteomes" id="UP000502179">
    <property type="component" value="Chromosome"/>
</dbReference>
<dbReference type="PROSITE" id="PS50968">
    <property type="entry name" value="BIOTINYL_LIPOYL"/>
    <property type="match status" value="1"/>
</dbReference>
<keyword evidence="2 3" id="KW-0450">Lipoyl</keyword>
<dbReference type="RefSeq" id="WP_166032167.1">
    <property type="nucleotide sequence ID" value="NZ_CP048877.1"/>
</dbReference>
<comment type="function">
    <text evidence="3">The glycine cleavage system catalyzes the degradation of glycine. The H protein shuttles the methylamine group of glycine from the P protein to the T protein.</text>
</comment>
<dbReference type="GO" id="GO:0005829">
    <property type="term" value="C:cytosol"/>
    <property type="evidence" value="ECO:0007669"/>
    <property type="project" value="TreeGrafter"/>
</dbReference>
<evidence type="ECO:0000256" key="3">
    <source>
        <dbReference type="HAMAP-Rule" id="MF_00272"/>
    </source>
</evidence>
<comment type="subunit">
    <text evidence="3">The glycine cleavage system is composed of four proteins: P, T, L and H.</text>
</comment>
<reference evidence="4 5" key="1">
    <citation type="submission" date="2020-02" db="EMBL/GenBank/DDBJ databases">
        <title>Genome analysis of Thermosulfuriphilus ammonigenes ST65T, an anaerobic thermophilic chemolithoautotrophic bacterium isolated from a deep-sea hydrothermal vent.</title>
        <authorList>
            <person name="Slobodkina G."/>
            <person name="Allioux M."/>
            <person name="Merkel A."/>
            <person name="Alain K."/>
            <person name="Jebbar M."/>
            <person name="Slobodkin A."/>
        </authorList>
    </citation>
    <scope>NUCLEOTIDE SEQUENCE [LARGE SCALE GENOMIC DNA]</scope>
    <source>
        <strain evidence="4 5">ST65</strain>
    </source>
</reference>
<comment type="similarity">
    <text evidence="1 3">Belongs to the GcvH family.</text>
</comment>
<dbReference type="NCBIfam" id="TIGR00527">
    <property type="entry name" value="gcvH"/>
    <property type="match status" value="1"/>
</dbReference>
<dbReference type="HAMAP" id="MF_00272">
    <property type="entry name" value="GcvH"/>
    <property type="match status" value="1"/>
</dbReference>
<gene>
    <name evidence="3 4" type="primary">gcvH</name>
    <name evidence="4" type="ORF">G4V39_06590</name>
</gene>
<dbReference type="InterPro" id="IPR002930">
    <property type="entry name" value="GCV_H"/>
</dbReference>
<dbReference type="GO" id="GO:0019464">
    <property type="term" value="P:glycine decarboxylation via glycine cleavage system"/>
    <property type="evidence" value="ECO:0007669"/>
    <property type="project" value="UniProtKB-UniRule"/>
</dbReference>
<name>A0A6G7PWF8_9BACT</name>
<dbReference type="SUPFAM" id="SSF51230">
    <property type="entry name" value="Single hybrid motif"/>
    <property type="match status" value="1"/>
</dbReference>
<dbReference type="GO" id="GO:0005960">
    <property type="term" value="C:glycine cleavage complex"/>
    <property type="evidence" value="ECO:0007669"/>
    <property type="project" value="InterPro"/>
</dbReference>
<evidence type="ECO:0000256" key="1">
    <source>
        <dbReference type="ARBA" id="ARBA00009249"/>
    </source>
</evidence>